<reference evidence="5" key="1">
    <citation type="journal article" date="2021" name="bioRxiv">
        <title>Whole Genome Assembly and Annotation of Northern Wild Rice, Zizania palustris L., Supports a Whole Genome Duplication in the Zizania Genus.</title>
        <authorList>
            <person name="Haas M."/>
            <person name="Kono T."/>
            <person name="Macchietto M."/>
            <person name="Millas R."/>
            <person name="McGilp L."/>
            <person name="Shao M."/>
            <person name="Duquette J."/>
            <person name="Hirsch C.N."/>
            <person name="Kimball J."/>
        </authorList>
    </citation>
    <scope>NUCLEOTIDE SEQUENCE</scope>
    <source>
        <tissue evidence="5">Fresh leaf tissue</tissue>
    </source>
</reference>
<evidence type="ECO:0000313" key="6">
    <source>
        <dbReference type="Proteomes" id="UP000729402"/>
    </source>
</evidence>
<evidence type="ECO:0000256" key="1">
    <source>
        <dbReference type="ARBA" id="ARBA00009748"/>
    </source>
</evidence>
<dbReference type="Proteomes" id="UP000729402">
    <property type="component" value="Unassembled WGS sequence"/>
</dbReference>
<sequence>MQTMAPPSKLIAFVLAFVAVVVAATLQPAAAGRVQGFGQEATAARSSKTFVVANGGAQQPPFPFLFPLPVLPFPGGPGSTGSTPPSQQQQPSFPGFSFPLIIPGLPFPIPLFFPPLFPMPGAPATPGAPPSPSSQPQPSPPQPTQCMTPLMAVIPCADYLTNATVLTPPSTCCDGFKSLVNTAPICLCHGMNGDLNSFLPKPVDPMKMMMLPLTCGTLPPLQTLFMCNTQAVPPLFPPKLPAAASPPVSA</sequence>
<protein>
    <recommendedName>
        <fullName evidence="4">Bifunctional inhibitor/plant lipid transfer protein/seed storage helical domain-containing protein</fullName>
    </recommendedName>
</protein>
<organism evidence="5 6">
    <name type="scientific">Zizania palustris</name>
    <name type="common">Northern wild rice</name>
    <dbReference type="NCBI Taxonomy" id="103762"/>
    <lineage>
        <taxon>Eukaryota</taxon>
        <taxon>Viridiplantae</taxon>
        <taxon>Streptophyta</taxon>
        <taxon>Embryophyta</taxon>
        <taxon>Tracheophyta</taxon>
        <taxon>Spermatophyta</taxon>
        <taxon>Magnoliopsida</taxon>
        <taxon>Liliopsida</taxon>
        <taxon>Poales</taxon>
        <taxon>Poaceae</taxon>
        <taxon>BOP clade</taxon>
        <taxon>Oryzoideae</taxon>
        <taxon>Oryzeae</taxon>
        <taxon>Zizaniinae</taxon>
        <taxon>Zizania</taxon>
    </lineage>
</organism>
<keyword evidence="6" id="KW-1185">Reference proteome</keyword>
<name>A0A8J5R7V6_ZIZPA</name>
<dbReference type="OrthoDB" id="681759at2759"/>
<dbReference type="PANTHER" id="PTHR33044">
    <property type="entry name" value="BIFUNCTIONAL INHIBITOR/LIPID-TRANSFER PROTEIN/SEED STORAGE 2S ALBUMIN SUPERFAMILY PROTEIN-RELATED"/>
    <property type="match status" value="1"/>
</dbReference>
<evidence type="ECO:0000256" key="2">
    <source>
        <dbReference type="SAM" id="MobiDB-lite"/>
    </source>
</evidence>
<proteinExistence type="inferred from homology"/>
<gene>
    <name evidence="5" type="ORF">GUJ93_ZPchr0001g31166</name>
</gene>
<dbReference type="Pfam" id="PF14368">
    <property type="entry name" value="LTP_2"/>
    <property type="match status" value="1"/>
</dbReference>
<feature type="signal peptide" evidence="3">
    <location>
        <begin position="1"/>
        <end position="31"/>
    </location>
</feature>
<dbReference type="InterPro" id="IPR016140">
    <property type="entry name" value="Bifunc_inhib/LTP/seed_store"/>
</dbReference>
<evidence type="ECO:0000313" key="5">
    <source>
        <dbReference type="EMBL" id="KAG8053420.1"/>
    </source>
</evidence>
<dbReference type="InterPro" id="IPR043325">
    <property type="entry name" value="LTSS"/>
</dbReference>
<keyword evidence="3" id="KW-0732">Signal</keyword>
<evidence type="ECO:0000259" key="4">
    <source>
        <dbReference type="Pfam" id="PF14368"/>
    </source>
</evidence>
<feature type="chain" id="PRO_5035296176" description="Bifunctional inhibitor/plant lipid transfer protein/seed storage helical domain-containing protein" evidence="3">
    <location>
        <begin position="32"/>
        <end position="250"/>
    </location>
</feature>
<evidence type="ECO:0000256" key="3">
    <source>
        <dbReference type="SAM" id="SignalP"/>
    </source>
</evidence>
<dbReference type="AlphaFoldDB" id="A0A8J5R7V6"/>
<reference evidence="5" key="2">
    <citation type="submission" date="2021-02" db="EMBL/GenBank/DDBJ databases">
        <authorList>
            <person name="Kimball J.A."/>
            <person name="Haas M.W."/>
            <person name="Macchietto M."/>
            <person name="Kono T."/>
            <person name="Duquette J."/>
            <person name="Shao M."/>
        </authorList>
    </citation>
    <scope>NUCLEOTIDE SEQUENCE</scope>
    <source>
        <tissue evidence="5">Fresh leaf tissue</tissue>
    </source>
</reference>
<feature type="region of interest" description="Disordered" evidence="2">
    <location>
        <begin position="122"/>
        <end position="144"/>
    </location>
</feature>
<dbReference type="CDD" id="cd00010">
    <property type="entry name" value="AAI_LTSS"/>
    <property type="match status" value="1"/>
</dbReference>
<dbReference type="EMBL" id="JAAALK010000288">
    <property type="protein sequence ID" value="KAG8053420.1"/>
    <property type="molecule type" value="Genomic_DNA"/>
</dbReference>
<feature type="compositionally biased region" description="Pro residues" evidence="2">
    <location>
        <begin position="122"/>
        <end position="143"/>
    </location>
</feature>
<comment type="similarity">
    <text evidence="1">Belongs to the plant LTP family.</text>
</comment>
<feature type="domain" description="Bifunctional inhibitor/plant lipid transfer protein/seed storage helical" evidence="4">
    <location>
        <begin position="137"/>
        <end position="221"/>
    </location>
</feature>
<accession>A0A8J5R7V6</accession>
<comment type="caution">
    <text evidence="5">The sequence shown here is derived from an EMBL/GenBank/DDBJ whole genome shotgun (WGS) entry which is preliminary data.</text>
</comment>